<evidence type="ECO:0000313" key="1">
    <source>
        <dbReference type="EMBL" id="GIY51482.1"/>
    </source>
</evidence>
<name>A0AAV4U171_CAEEX</name>
<dbReference type="Proteomes" id="UP001054945">
    <property type="component" value="Unassembled WGS sequence"/>
</dbReference>
<comment type="caution">
    <text evidence="1">The sequence shown here is derived from an EMBL/GenBank/DDBJ whole genome shotgun (WGS) entry which is preliminary data.</text>
</comment>
<proteinExistence type="predicted"/>
<dbReference type="AlphaFoldDB" id="A0AAV4U171"/>
<dbReference type="EMBL" id="BPLR01012115">
    <property type="protein sequence ID" value="GIY51482.1"/>
    <property type="molecule type" value="Genomic_DNA"/>
</dbReference>
<sequence>MAISASRILEGVYKETIQYFLSQWPKMAAAQPCMRRHALQLVYLYELQGLIRLDACILKEWVDGVERNLCYNSRTQIPLPAPRLIRWRT</sequence>
<gene>
    <name evidence="1" type="ORF">CEXT_611821</name>
</gene>
<accession>A0AAV4U171</accession>
<evidence type="ECO:0000313" key="2">
    <source>
        <dbReference type="Proteomes" id="UP001054945"/>
    </source>
</evidence>
<keyword evidence="2" id="KW-1185">Reference proteome</keyword>
<reference evidence="1 2" key="1">
    <citation type="submission" date="2021-06" db="EMBL/GenBank/DDBJ databases">
        <title>Caerostris extrusa draft genome.</title>
        <authorList>
            <person name="Kono N."/>
            <person name="Arakawa K."/>
        </authorList>
    </citation>
    <scope>NUCLEOTIDE SEQUENCE [LARGE SCALE GENOMIC DNA]</scope>
</reference>
<organism evidence="1 2">
    <name type="scientific">Caerostris extrusa</name>
    <name type="common">Bark spider</name>
    <name type="synonym">Caerostris bankana</name>
    <dbReference type="NCBI Taxonomy" id="172846"/>
    <lineage>
        <taxon>Eukaryota</taxon>
        <taxon>Metazoa</taxon>
        <taxon>Ecdysozoa</taxon>
        <taxon>Arthropoda</taxon>
        <taxon>Chelicerata</taxon>
        <taxon>Arachnida</taxon>
        <taxon>Araneae</taxon>
        <taxon>Araneomorphae</taxon>
        <taxon>Entelegynae</taxon>
        <taxon>Araneoidea</taxon>
        <taxon>Araneidae</taxon>
        <taxon>Caerostris</taxon>
    </lineage>
</organism>
<protein>
    <submittedName>
        <fullName evidence="1">Uncharacterized protein</fullName>
    </submittedName>
</protein>